<feature type="compositionally biased region" description="Polar residues" evidence="3">
    <location>
        <begin position="558"/>
        <end position="569"/>
    </location>
</feature>
<dbReference type="Proteomes" id="UP000467840">
    <property type="component" value="Chromosome 5"/>
</dbReference>
<dbReference type="InterPro" id="IPR005516">
    <property type="entry name" value="Remorin_C"/>
</dbReference>
<dbReference type="Pfam" id="PF24118">
    <property type="entry name" value="DUF7392"/>
    <property type="match status" value="1"/>
</dbReference>
<feature type="domain" description="DUF7392" evidence="5">
    <location>
        <begin position="97"/>
        <end position="209"/>
    </location>
</feature>
<feature type="compositionally biased region" description="Basic and acidic residues" evidence="3">
    <location>
        <begin position="739"/>
        <end position="757"/>
    </location>
</feature>
<feature type="compositionally biased region" description="Low complexity" evidence="3">
    <location>
        <begin position="267"/>
        <end position="277"/>
    </location>
</feature>
<evidence type="ECO:0000256" key="3">
    <source>
        <dbReference type="SAM" id="MobiDB-lite"/>
    </source>
</evidence>
<sequence length="783" mass="87569">MACFVPFNNRNLDISFFVFKPTVVLVDKFVETLKHFSGSTENLGCVQSSIFRSIHGNMIIWYGAWMKKFSENKELLTSALLSMLANTSSMAIITEHGFFDAYAGESRDGCSAAKFSTGDAISMNIIVPQSGDINDLSYANLAIFKSHFLKMEGASAGVCLNCQSMPSVTCLYVWKSLQFCYSWIINSDHRRTMLPYLERFSLDIKYDIFRVVFVSSDNLLNYQNLPSNQALQNGGISKEESQTGIISPSKLRMKLMGPHHHRKKDGSNSNSSRTSPSRIDDTEFVKNSLLASNEEEGWFYHSSLSLGTIVSSCSFQLRSASVTAPGDTVVDLSQVHHTSCQPKETLPKENGNAGHVRMQQFSKGESGNSIAVHPMRSFEDENLDYDSNASSSSFEFHKERSVHSQFTRSFSRPMPSKWNDAEKWIMNKQNVQPNSKKNALHNQANRVLGTKTVSVAPESANHDLKSLISRLADTKRIDFCQSASQVAFEKFSFIPPGTPSVSGQAHDGNLLIDQCTQSKDLQEVDQREIYNTNSLAEETTVLPVIRSVCMRDMGTEMTPVTSQEPSRTATPVGATTPLRSPTSSIPSTPWRGEPTPMEHGTDDDTQNTPENGKKELTEQEIKLKTRREIVALGVQLGKMNIAAWASKEDREKNTSAVETTDVEELERIEFERRAAAWEEAENSKHTARYKREEIKIQAWESQQKAKLEAEIRKIEAQVDKMRAQAQAKMVKKISMAGQRSEEKHAAAEARKNRDAEKTAAQAESIRQTGRMPSSHYMCCGWLS</sequence>
<dbReference type="EMBL" id="JAAGAX010000001">
    <property type="protein sequence ID" value="KAF2323968.1"/>
    <property type="molecule type" value="Genomic_DNA"/>
</dbReference>
<feature type="compositionally biased region" description="Polar residues" evidence="3">
    <location>
        <begin position="577"/>
        <end position="587"/>
    </location>
</feature>
<evidence type="ECO:0000259" key="5">
    <source>
        <dbReference type="Pfam" id="PF24118"/>
    </source>
</evidence>
<feature type="region of interest" description="Disordered" evidence="3">
    <location>
        <begin position="256"/>
        <end position="279"/>
    </location>
</feature>
<feature type="region of interest" description="Disordered" evidence="3">
    <location>
        <begin position="557"/>
        <end position="619"/>
    </location>
</feature>
<feature type="coiled-coil region" evidence="2">
    <location>
        <begin position="704"/>
        <end position="731"/>
    </location>
</feature>
<evidence type="ECO:0000256" key="2">
    <source>
        <dbReference type="SAM" id="Coils"/>
    </source>
</evidence>
<dbReference type="AlphaFoldDB" id="A0A6A6NFP0"/>
<dbReference type="InterPro" id="IPR055816">
    <property type="entry name" value="DUF7392"/>
</dbReference>
<dbReference type="PANTHER" id="PTHR38226:SF3">
    <property type="entry name" value="(WILD MALAYSIAN BANANA) HYPOTHETICAL PROTEIN"/>
    <property type="match status" value="1"/>
</dbReference>
<comment type="caution">
    <text evidence="6">The sequence shown here is derived from an EMBL/GenBank/DDBJ whole genome shotgun (WGS) entry which is preliminary data.</text>
</comment>
<feature type="region of interest" description="Disordered" evidence="3">
    <location>
        <begin position="735"/>
        <end position="773"/>
    </location>
</feature>
<comment type="similarity">
    <text evidence="1">Belongs to the remorin family.</text>
</comment>
<evidence type="ECO:0000256" key="1">
    <source>
        <dbReference type="ARBA" id="ARBA00005711"/>
    </source>
</evidence>
<evidence type="ECO:0000313" key="6">
    <source>
        <dbReference type="EMBL" id="KAF2323968.1"/>
    </source>
</evidence>
<feature type="domain" description="Remorin C-terminal" evidence="4">
    <location>
        <begin position="670"/>
        <end position="773"/>
    </location>
</feature>
<accession>A0A6A6NFP0</accession>
<evidence type="ECO:0000259" key="4">
    <source>
        <dbReference type="Pfam" id="PF03763"/>
    </source>
</evidence>
<gene>
    <name evidence="6" type="ORF">GH714_005748</name>
</gene>
<name>A0A6A6NFP0_HEVBR</name>
<reference evidence="6 7" key="1">
    <citation type="journal article" date="2020" name="Mol. Plant">
        <title>The Chromosome-Based Rubber Tree Genome Provides New Insights into Spurge Genome Evolution and Rubber Biosynthesis.</title>
        <authorList>
            <person name="Liu J."/>
            <person name="Shi C."/>
            <person name="Shi C.C."/>
            <person name="Li W."/>
            <person name="Zhang Q.J."/>
            <person name="Zhang Y."/>
            <person name="Li K."/>
            <person name="Lu H.F."/>
            <person name="Shi C."/>
            <person name="Zhu S.T."/>
            <person name="Xiao Z.Y."/>
            <person name="Nan H."/>
            <person name="Yue Y."/>
            <person name="Zhu X.G."/>
            <person name="Wu Y."/>
            <person name="Hong X.N."/>
            <person name="Fan G.Y."/>
            <person name="Tong Y."/>
            <person name="Zhang D."/>
            <person name="Mao C.L."/>
            <person name="Liu Y.L."/>
            <person name="Hao S.J."/>
            <person name="Liu W.Q."/>
            <person name="Lv M.Q."/>
            <person name="Zhang H.B."/>
            <person name="Liu Y."/>
            <person name="Hu-Tang G.R."/>
            <person name="Wang J.P."/>
            <person name="Wang J.H."/>
            <person name="Sun Y.H."/>
            <person name="Ni S.B."/>
            <person name="Chen W.B."/>
            <person name="Zhang X.C."/>
            <person name="Jiao Y.N."/>
            <person name="Eichler E.E."/>
            <person name="Li G.H."/>
            <person name="Liu X."/>
            <person name="Gao L.Z."/>
        </authorList>
    </citation>
    <scope>NUCLEOTIDE SEQUENCE [LARGE SCALE GENOMIC DNA]</scope>
    <source>
        <strain evidence="7">cv. GT1</strain>
        <tissue evidence="6">Leaf</tissue>
    </source>
</reference>
<keyword evidence="2" id="KW-0175">Coiled coil</keyword>
<proteinExistence type="inferred from homology"/>
<keyword evidence="7" id="KW-1185">Reference proteome</keyword>
<protein>
    <submittedName>
        <fullName evidence="6">Uncharacterized protein</fullName>
    </submittedName>
</protein>
<evidence type="ECO:0000313" key="7">
    <source>
        <dbReference type="Proteomes" id="UP000467840"/>
    </source>
</evidence>
<organism evidence="6 7">
    <name type="scientific">Hevea brasiliensis</name>
    <name type="common">Para rubber tree</name>
    <name type="synonym">Siphonia brasiliensis</name>
    <dbReference type="NCBI Taxonomy" id="3981"/>
    <lineage>
        <taxon>Eukaryota</taxon>
        <taxon>Viridiplantae</taxon>
        <taxon>Streptophyta</taxon>
        <taxon>Embryophyta</taxon>
        <taxon>Tracheophyta</taxon>
        <taxon>Spermatophyta</taxon>
        <taxon>Magnoliopsida</taxon>
        <taxon>eudicotyledons</taxon>
        <taxon>Gunneridae</taxon>
        <taxon>Pentapetalae</taxon>
        <taxon>rosids</taxon>
        <taxon>fabids</taxon>
        <taxon>Malpighiales</taxon>
        <taxon>Euphorbiaceae</taxon>
        <taxon>Crotonoideae</taxon>
        <taxon>Micrandreae</taxon>
        <taxon>Hevea</taxon>
    </lineage>
</organism>
<dbReference type="Pfam" id="PF03763">
    <property type="entry name" value="Remorin_C"/>
    <property type="match status" value="1"/>
</dbReference>
<dbReference type="PANTHER" id="PTHR38226">
    <property type="entry name" value="(WILD MALAYSIAN BANANA) HYPOTHETICAL PROTEIN"/>
    <property type="match status" value="1"/>
</dbReference>